<name>A0ACC0K633_CHOFU</name>
<keyword evidence="2" id="KW-1185">Reference proteome</keyword>
<protein>
    <submittedName>
        <fullName evidence="1">Uncharacterized protein</fullName>
    </submittedName>
</protein>
<proteinExistence type="predicted"/>
<comment type="caution">
    <text evidence="1">The sequence shown here is derived from an EMBL/GenBank/DDBJ whole genome shotgun (WGS) entry which is preliminary data.</text>
</comment>
<gene>
    <name evidence="1" type="ORF">MSG28_004430</name>
</gene>
<evidence type="ECO:0000313" key="2">
    <source>
        <dbReference type="Proteomes" id="UP001064048"/>
    </source>
</evidence>
<reference evidence="1 2" key="1">
    <citation type="journal article" date="2022" name="Genome Biol. Evol.">
        <title>The Spruce Budworm Genome: Reconstructing the Evolutionary History of Antifreeze Proteins.</title>
        <authorList>
            <person name="Beliveau C."/>
            <person name="Gagne P."/>
            <person name="Picq S."/>
            <person name="Vernygora O."/>
            <person name="Keeling C.I."/>
            <person name="Pinkney K."/>
            <person name="Doucet D."/>
            <person name="Wen F."/>
            <person name="Johnston J.S."/>
            <person name="Maaroufi H."/>
            <person name="Boyle B."/>
            <person name="Laroche J."/>
            <person name="Dewar K."/>
            <person name="Juretic N."/>
            <person name="Blackburn G."/>
            <person name="Nisole A."/>
            <person name="Brunet B."/>
            <person name="Brandao M."/>
            <person name="Lumley L."/>
            <person name="Duan J."/>
            <person name="Quan G."/>
            <person name="Lucarotti C.J."/>
            <person name="Roe A.D."/>
            <person name="Sperling F.A.H."/>
            <person name="Levesque R.C."/>
            <person name="Cusson M."/>
        </authorList>
    </citation>
    <scope>NUCLEOTIDE SEQUENCE [LARGE SCALE GENOMIC DNA]</scope>
    <source>
        <strain evidence="1">Glfc:IPQL:Cfum</strain>
    </source>
</reference>
<dbReference type="EMBL" id="CM046107">
    <property type="protein sequence ID" value="KAI8431871.1"/>
    <property type="molecule type" value="Genomic_DNA"/>
</dbReference>
<evidence type="ECO:0000313" key="1">
    <source>
        <dbReference type="EMBL" id="KAI8431871.1"/>
    </source>
</evidence>
<accession>A0ACC0K633</accession>
<organism evidence="1 2">
    <name type="scientific">Choristoneura fumiferana</name>
    <name type="common">Spruce budworm moth</name>
    <name type="synonym">Archips fumiferana</name>
    <dbReference type="NCBI Taxonomy" id="7141"/>
    <lineage>
        <taxon>Eukaryota</taxon>
        <taxon>Metazoa</taxon>
        <taxon>Ecdysozoa</taxon>
        <taxon>Arthropoda</taxon>
        <taxon>Hexapoda</taxon>
        <taxon>Insecta</taxon>
        <taxon>Pterygota</taxon>
        <taxon>Neoptera</taxon>
        <taxon>Endopterygota</taxon>
        <taxon>Lepidoptera</taxon>
        <taxon>Glossata</taxon>
        <taxon>Ditrysia</taxon>
        <taxon>Tortricoidea</taxon>
        <taxon>Tortricidae</taxon>
        <taxon>Tortricinae</taxon>
        <taxon>Choristoneura</taxon>
    </lineage>
</organism>
<dbReference type="Proteomes" id="UP001064048">
    <property type="component" value="Chromosome 7"/>
</dbReference>
<sequence>MCVADSKGLIGRFLTEAGKVVQAKLDVDKYAVKDAAVVVQQAADANLPILDLGPLPQYHNRRLQQAATEPLLEDAVVIDETERSNPQLRLVLRARSHFSPELFQLRPGEPSLATWGARGAGAWVSGAASLHVVVLGCGLLDFVSDFVGTHDIVLLNSSLIFQ</sequence>